<dbReference type="Proteomes" id="UP001362999">
    <property type="component" value="Unassembled WGS sequence"/>
</dbReference>
<comment type="caution">
    <text evidence="2">The sequence shown here is derived from an EMBL/GenBank/DDBJ whole genome shotgun (WGS) entry which is preliminary data.</text>
</comment>
<reference evidence="2 3" key="1">
    <citation type="journal article" date="2024" name="J Genomics">
        <title>Draft genome sequencing and assembly of Favolaschia claudopus CIRM-BRFM 2984 isolated from oak limbs.</title>
        <authorList>
            <person name="Navarro D."/>
            <person name="Drula E."/>
            <person name="Chaduli D."/>
            <person name="Cazenave R."/>
            <person name="Ahrendt S."/>
            <person name="Wang J."/>
            <person name="Lipzen A."/>
            <person name="Daum C."/>
            <person name="Barry K."/>
            <person name="Grigoriev I.V."/>
            <person name="Favel A."/>
            <person name="Rosso M.N."/>
            <person name="Martin F."/>
        </authorList>
    </citation>
    <scope>NUCLEOTIDE SEQUENCE [LARGE SCALE GENOMIC DNA]</scope>
    <source>
        <strain evidence="2 3">CIRM-BRFM 2984</strain>
    </source>
</reference>
<sequence length="230" mass="25898">MNAAKPRQNQKTKGAEDNEKMLPFGLLQRYQEPSNCKPSAHNQLPRTSMRAPPVPYIVVDNASYSSVVVFLPEIYEYHTKATAPERLIRMLAPSKMCGRNLQPNIQRLLSLVLAVDKRLLDEIAVVEVSTDQIQLMRESAELQIDQLCDSLHRLLVQRAAFEAASRASTTSWTTHHPPSASTNLSCDIWSPPSGKAMYYAYCITYTTNHGLEDSDSESEDIPDLVEAEYW</sequence>
<evidence type="ECO:0000313" key="3">
    <source>
        <dbReference type="Proteomes" id="UP001362999"/>
    </source>
</evidence>
<evidence type="ECO:0000256" key="1">
    <source>
        <dbReference type="SAM" id="MobiDB-lite"/>
    </source>
</evidence>
<name>A0AAV9Z3U9_9AGAR</name>
<accession>A0AAV9Z3U9</accession>
<dbReference type="AlphaFoldDB" id="A0AAV9Z3U9"/>
<protein>
    <submittedName>
        <fullName evidence="2">Uncharacterized protein</fullName>
    </submittedName>
</protein>
<feature type="region of interest" description="Disordered" evidence="1">
    <location>
        <begin position="1"/>
        <end position="20"/>
    </location>
</feature>
<keyword evidence="3" id="KW-1185">Reference proteome</keyword>
<evidence type="ECO:0000313" key="2">
    <source>
        <dbReference type="EMBL" id="KAK6971291.1"/>
    </source>
</evidence>
<proteinExistence type="predicted"/>
<organism evidence="2 3">
    <name type="scientific">Favolaschia claudopus</name>
    <dbReference type="NCBI Taxonomy" id="2862362"/>
    <lineage>
        <taxon>Eukaryota</taxon>
        <taxon>Fungi</taxon>
        <taxon>Dikarya</taxon>
        <taxon>Basidiomycota</taxon>
        <taxon>Agaricomycotina</taxon>
        <taxon>Agaricomycetes</taxon>
        <taxon>Agaricomycetidae</taxon>
        <taxon>Agaricales</taxon>
        <taxon>Marasmiineae</taxon>
        <taxon>Mycenaceae</taxon>
        <taxon>Favolaschia</taxon>
    </lineage>
</organism>
<dbReference type="EMBL" id="JAWWNJ010000216">
    <property type="protein sequence ID" value="KAK6971291.1"/>
    <property type="molecule type" value="Genomic_DNA"/>
</dbReference>
<gene>
    <name evidence="2" type="ORF">R3P38DRAFT_2814027</name>
</gene>